<protein>
    <submittedName>
        <fullName evidence="2">Uncharacterized protein</fullName>
    </submittedName>
</protein>
<feature type="region of interest" description="Disordered" evidence="1">
    <location>
        <begin position="494"/>
        <end position="522"/>
    </location>
</feature>
<keyword evidence="3" id="KW-1185">Reference proteome</keyword>
<name>A0A2J6PT64_9HELO</name>
<sequence>MNNNTRVLVELNYKFSNKFYGPIILLSALNDACIHSRPVKSPDLPLDGEQSPERAFHDFVNKLSQLCDIERGGRTVTSLVVLQEFDHIEYRFTSNDRTAEELNHAQKFITSMLNALNKGTNDNVQAFTSRILRKSLCFARPRVEPYVKALNKEVTSCINAIRRENTDEARSILRELEELQGKLLLSHGPELTDDNFTQSCESLMKHIDHIHKSEVEVSIRNRAKEGRMNQSECWSELRHVAGRLLSYLRAAKTLVSTRKQWPELFENFEVYHIASSIPGQYIFKGKHSPDKMTADRIIGCMTSDAKKMQEYRSHAQELQKFELDKAIRNKTNRQKFHPIVHAEVLLLDWLERNGGTRATRFFNGFRYIGCSKPTCRLCEYYFSVHTSGVEVRSPHRNLYYNWRMPDVYEDQGLQVIEDRKKLMNKILEFVRKDAFRVLVEKVPEGKRHDSNTDPTYQLCSISVGRTEDLEHLEADLKSFEVDCSDSEAVFEVIEPASFEKGKDSTPESNDSDDNNDDGGVGL</sequence>
<dbReference type="PANTHER" id="PTHR42037:SF1">
    <property type="match status" value="1"/>
</dbReference>
<organism evidence="2 3">
    <name type="scientific">Hyaloscypha hepaticicola</name>
    <dbReference type="NCBI Taxonomy" id="2082293"/>
    <lineage>
        <taxon>Eukaryota</taxon>
        <taxon>Fungi</taxon>
        <taxon>Dikarya</taxon>
        <taxon>Ascomycota</taxon>
        <taxon>Pezizomycotina</taxon>
        <taxon>Leotiomycetes</taxon>
        <taxon>Helotiales</taxon>
        <taxon>Hyaloscyphaceae</taxon>
        <taxon>Hyaloscypha</taxon>
    </lineage>
</organism>
<dbReference type="InterPro" id="IPR027796">
    <property type="entry name" value="OTT_1508_deam-like"/>
</dbReference>
<evidence type="ECO:0000256" key="1">
    <source>
        <dbReference type="SAM" id="MobiDB-lite"/>
    </source>
</evidence>
<evidence type="ECO:0000313" key="2">
    <source>
        <dbReference type="EMBL" id="PMD17212.1"/>
    </source>
</evidence>
<dbReference type="STRING" id="1745343.A0A2J6PT64"/>
<dbReference type="Pfam" id="PF14441">
    <property type="entry name" value="OTT_1508_deam"/>
    <property type="match status" value="1"/>
</dbReference>
<reference evidence="2 3" key="1">
    <citation type="submission" date="2016-05" db="EMBL/GenBank/DDBJ databases">
        <title>A degradative enzymes factory behind the ericoid mycorrhizal symbiosis.</title>
        <authorList>
            <consortium name="DOE Joint Genome Institute"/>
            <person name="Martino E."/>
            <person name="Morin E."/>
            <person name="Grelet G."/>
            <person name="Kuo A."/>
            <person name="Kohler A."/>
            <person name="Daghino S."/>
            <person name="Barry K."/>
            <person name="Choi C."/>
            <person name="Cichocki N."/>
            <person name="Clum A."/>
            <person name="Copeland A."/>
            <person name="Hainaut M."/>
            <person name="Haridas S."/>
            <person name="Labutti K."/>
            <person name="Lindquist E."/>
            <person name="Lipzen A."/>
            <person name="Khouja H.-R."/>
            <person name="Murat C."/>
            <person name="Ohm R."/>
            <person name="Olson A."/>
            <person name="Spatafora J."/>
            <person name="Veneault-Fourrey C."/>
            <person name="Henrissat B."/>
            <person name="Grigoriev I."/>
            <person name="Martin F."/>
            <person name="Perotto S."/>
        </authorList>
    </citation>
    <scope>NUCLEOTIDE SEQUENCE [LARGE SCALE GENOMIC DNA]</scope>
    <source>
        <strain evidence="2 3">UAMH 7357</strain>
    </source>
</reference>
<dbReference type="PANTHER" id="PTHR42037">
    <property type="match status" value="1"/>
</dbReference>
<dbReference type="OrthoDB" id="3251507at2759"/>
<gene>
    <name evidence="2" type="ORF">NA56DRAFT_729336</name>
</gene>
<dbReference type="Proteomes" id="UP000235672">
    <property type="component" value="Unassembled WGS sequence"/>
</dbReference>
<accession>A0A2J6PT64</accession>
<proteinExistence type="predicted"/>
<evidence type="ECO:0000313" key="3">
    <source>
        <dbReference type="Proteomes" id="UP000235672"/>
    </source>
</evidence>
<dbReference type="EMBL" id="KZ613501">
    <property type="protein sequence ID" value="PMD17212.1"/>
    <property type="molecule type" value="Genomic_DNA"/>
</dbReference>
<dbReference type="AlphaFoldDB" id="A0A2J6PT64"/>